<dbReference type="PROSITE" id="PS01031">
    <property type="entry name" value="SHSP"/>
    <property type="match status" value="1"/>
</dbReference>
<feature type="region of interest" description="Disordered" evidence="4">
    <location>
        <begin position="62"/>
        <end position="96"/>
    </location>
</feature>
<feature type="region of interest" description="Disordered" evidence="4">
    <location>
        <begin position="173"/>
        <end position="226"/>
    </location>
</feature>
<evidence type="ECO:0000313" key="6">
    <source>
        <dbReference type="EMBL" id="KAL1647700.1"/>
    </source>
</evidence>
<comment type="similarity">
    <text evidence="2 3">Belongs to the small heat shock protein (HSP20) family.</text>
</comment>
<feature type="compositionally biased region" description="Polar residues" evidence="4">
    <location>
        <begin position="27"/>
        <end position="37"/>
    </location>
</feature>
<dbReference type="EMBL" id="JAKEKT020000011">
    <property type="protein sequence ID" value="KAL1647700.1"/>
    <property type="molecule type" value="Genomic_DNA"/>
</dbReference>
<keyword evidence="7" id="KW-1185">Reference proteome</keyword>
<evidence type="ECO:0000256" key="4">
    <source>
        <dbReference type="SAM" id="MobiDB-lite"/>
    </source>
</evidence>
<evidence type="ECO:0000313" key="7">
    <source>
        <dbReference type="Proteomes" id="UP001521184"/>
    </source>
</evidence>
<evidence type="ECO:0000256" key="1">
    <source>
        <dbReference type="ARBA" id="ARBA00023016"/>
    </source>
</evidence>
<feature type="compositionally biased region" description="Low complexity" evidence="4">
    <location>
        <begin position="13"/>
        <end position="26"/>
    </location>
</feature>
<evidence type="ECO:0000256" key="3">
    <source>
        <dbReference type="RuleBase" id="RU003616"/>
    </source>
</evidence>
<dbReference type="Proteomes" id="UP001521184">
    <property type="component" value="Unassembled WGS sequence"/>
</dbReference>
<sequence>MARLSSHHHRRGSTATPSPTACATATQNHKQQAVKGTNLISPQQAQQAAQLRRSLVAAMLKDIGMHQQKQQQQPLTTTTTSAPAKKASPGPQPCGAPAVAIQQRLRSRRRDALAPDFDVRETESAFYLEGELPGVADRGAVRLDWIDRRTLSIDARIEKVDLEVEWGLLRPIRVGNGKPRRPSTSASSTCSEDNMAVDEQQQQQQQQKKEDEDEDVKMAAPSLDAQPSKPLVREWLSERRVGHYQRTFTFPTDVDASAIRARLGQGLLRVLVPKVVRAGSRSKQVDIEDCEE</sequence>
<gene>
    <name evidence="6" type="ORF">SLS58_002501</name>
</gene>
<keyword evidence="1" id="KW-0346">Stress response</keyword>
<dbReference type="SUPFAM" id="SSF49764">
    <property type="entry name" value="HSP20-like chaperones"/>
    <property type="match status" value="1"/>
</dbReference>
<reference evidence="6 7" key="1">
    <citation type="journal article" date="2023" name="Plant Dis.">
        <title>First Report of Diplodia intermedia Causing Canker and Dieback Diseases on Apple Trees in Canada.</title>
        <authorList>
            <person name="Ellouze W."/>
            <person name="Ilyukhin E."/>
            <person name="Sulman M."/>
            <person name="Ali S."/>
        </authorList>
    </citation>
    <scope>NUCLEOTIDE SEQUENCE [LARGE SCALE GENOMIC DNA]</scope>
    <source>
        <strain evidence="6 7">M45-28</strain>
    </source>
</reference>
<dbReference type="InterPro" id="IPR031107">
    <property type="entry name" value="Small_HSP"/>
</dbReference>
<dbReference type="Gene3D" id="2.60.40.790">
    <property type="match status" value="1"/>
</dbReference>
<feature type="compositionally biased region" description="Polar residues" evidence="4">
    <location>
        <begin position="182"/>
        <end position="192"/>
    </location>
</feature>
<protein>
    <recommendedName>
        <fullName evidence="5">SHSP domain-containing protein</fullName>
    </recommendedName>
</protein>
<proteinExistence type="inferred from homology"/>
<dbReference type="CDD" id="cd06464">
    <property type="entry name" value="ACD_sHsps-like"/>
    <property type="match status" value="1"/>
</dbReference>
<evidence type="ECO:0000259" key="5">
    <source>
        <dbReference type="PROSITE" id="PS01031"/>
    </source>
</evidence>
<name>A0ABR3TZF8_9PEZI</name>
<dbReference type="Pfam" id="PF00011">
    <property type="entry name" value="HSP20"/>
    <property type="match status" value="1"/>
</dbReference>
<feature type="domain" description="SHSP" evidence="5">
    <location>
        <begin position="108"/>
        <end position="290"/>
    </location>
</feature>
<dbReference type="InterPro" id="IPR002068">
    <property type="entry name" value="A-crystallin/Hsp20_dom"/>
</dbReference>
<organism evidence="6 7">
    <name type="scientific">Diplodia intermedia</name>
    <dbReference type="NCBI Taxonomy" id="856260"/>
    <lineage>
        <taxon>Eukaryota</taxon>
        <taxon>Fungi</taxon>
        <taxon>Dikarya</taxon>
        <taxon>Ascomycota</taxon>
        <taxon>Pezizomycotina</taxon>
        <taxon>Dothideomycetes</taxon>
        <taxon>Dothideomycetes incertae sedis</taxon>
        <taxon>Botryosphaeriales</taxon>
        <taxon>Botryosphaeriaceae</taxon>
        <taxon>Diplodia</taxon>
    </lineage>
</organism>
<comment type="caution">
    <text evidence="6">The sequence shown here is derived from an EMBL/GenBank/DDBJ whole genome shotgun (WGS) entry which is preliminary data.</text>
</comment>
<evidence type="ECO:0000256" key="2">
    <source>
        <dbReference type="PROSITE-ProRule" id="PRU00285"/>
    </source>
</evidence>
<feature type="compositionally biased region" description="Low complexity" evidence="4">
    <location>
        <begin position="67"/>
        <end position="89"/>
    </location>
</feature>
<dbReference type="InterPro" id="IPR008978">
    <property type="entry name" value="HSP20-like_chaperone"/>
</dbReference>
<dbReference type="PANTHER" id="PTHR11527">
    <property type="entry name" value="HEAT-SHOCK PROTEIN 20 FAMILY MEMBER"/>
    <property type="match status" value="1"/>
</dbReference>
<feature type="compositionally biased region" description="Basic residues" evidence="4">
    <location>
        <begin position="1"/>
        <end position="12"/>
    </location>
</feature>
<feature type="region of interest" description="Disordered" evidence="4">
    <location>
        <begin position="1"/>
        <end position="37"/>
    </location>
</feature>
<accession>A0ABR3TZF8</accession>